<proteinExistence type="inferred from homology"/>
<feature type="transmembrane region" description="Helical" evidence="4">
    <location>
        <begin position="353"/>
        <end position="372"/>
    </location>
</feature>
<dbReference type="AlphaFoldDB" id="A0A3M9YEP6"/>
<keyword evidence="4" id="KW-0812">Transmembrane</keyword>
<dbReference type="PANTHER" id="PTHR11360">
    <property type="entry name" value="MONOCARBOXYLATE TRANSPORTER"/>
    <property type="match status" value="1"/>
</dbReference>
<comment type="subcellular location">
    <subcellularLocation>
        <location evidence="1">Membrane</location>
        <topology evidence="1">Multi-pass membrane protein</topology>
    </subcellularLocation>
</comment>
<dbReference type="RefSeq" id="XP_028496709.1">
    <property type="nucleotide sequence ID" value="XM_028638801.1"/>
</dbReference>
<protein>
    <recommendedName>
        <fullName evidence="5">Major facilitator superfamily (MFS) profile domain-containing protein</fullName>
    </recommendedName>
</protein>
<feature type="transmembrane region" description="Helical" evidence="4">
    <location>
        <begin position="384"/>
        <end position="406"/>
    </location>
</feature>
<feature type="transmembrane region" description="Helical" evidence="4">
    <location>
        <begin position="67"/>
        <end position="86"/>
    </location>
</feature>
<dbReference type="InterPro" id="IPR011701">
    <property type="entry name" value="MFS"/>
</dbReference>
<evidence type="ECO:0000256" key="2">
    <source>
        <dbReference type="ARBA" id="ARBA00006727"/>
    </source>
</evidence>
<dbReference type="PANTHER" id="PTHR11360:SF234">
    <property type="entry name" value="MFS-TYPE TRANSPORTER DBAD-RELATED"/>
    <property type="match status" value="1"/>
</dbReference>
<dbReference type="InterPro" id="IPR036259">
    <property type="entry name" value="MFS_trans_sf"/>
</dbReference>
<feature type="transmembrane region" description="Helical" evidence="4">
    <location>
        <begin position="226"/>
        <end position="246"/>
    </location>
</feature>
<keyword evidence="4" id="KW-1133">Transmembrane helix</keyword>
<evidence type="ECO:0000256" key="4">
    <source>
        <dbReference type="SAM" id="Phobius"/>
    </source>
</evidence>
<evidence type="ECO:0000256" key="1">
    <source>
        <dbReference type="ARBA" id="ARBA00004141"/>
    </source>
</evidence>
<feature type="transmembrane region" description="Helical" evidence="4">
    <location>
        <begin position="127"/>
        <end position="147"/>
    </location>
</feature>
<feature type="transmembrane region" description="Helical" evidence="4">
    <location>
        <begin position="26"/>
        <end position="47"/>
    </location>
</feature>
<dbReference type="InterPro" id="IPR020846">
    <property type="entry name" value="MFS_dom"/>
</dbReference>
<dbReference type="GO" id="GO:0016020">
    <property type="term" value="C:membrane"/>
    <property type="evidence" value="ECO:0007669"/>
    <property type="project" value="UniProtKB-SubCell"/>
</dbReference>
<dbReference type="Proteomes" id="UP000267145">
    <property type="component" value="Unassembled WGS sequence"/>
</dbReference>
<accession>A0A3M9YEP6</accession>
<feature type="transmembrane region" description="Helical" evidence="4">
    <location>
        <begin position="289"/>
        <end position="312"/>
    </location>
</feature>
<feature type="transmembrane region" description="Helical" evidence="4">
    <location>
        <begin position="318"/>
        <end position="341"/>
    </location>
</feature>
<gene>
    <name evidence="6" type="ORF">D7B24_004634</name>
</gene>
<evidence type="ECO:0000313" key="7">
    <source>
        <dbReference type="Proteomes" id="UP000267145"/>
    </source>
</evidence>
<evidence type="ECO:0000259" key="5">
    <source>
        <dbReference type="PROSITE" id="PS50850"/>
    </source>
</evidence>
<dbReference type="Pfam" id="PF07690">
    <property type="entry name" value="MFS_1"/>
    <property type="match status" value="1"/>
</dbReference>
<keyword evidence="4" id="KW-0472">Membrane</keyword>
<dbReference type="SUPFAM" id="SSF103473">
    <property type="entry name" value="MFS general substrate transporter"/>
    <property type="match status" value="1"/>
</dbReference>
<dbReference type="InterPro" id="IPR050327">
    <property type="entry name" value="Proton-linked_MCT"/>
</dbReference>
<evidence type="ECO:0000256" key="3">
    <source>
        <dbReference type="SAM" id="MobiDB-lite"/>
    </source>
</evidence>
<dbReference type="GO" id="GO:0022857">
    <property type="term" value="F:transmembrane transporter activity"/>
    <property type="evidence" value="ECO:0007669"/>
    <property type="project" value="InterPro"/>
</dbReference>
<sequence length="415" mass="44570">MGVPDDAVPAEQPPKPQQRPNKGLKAWLQVLGAFFIYFNTWGLISSFGSFQAFYEKDLLRYHTPFEISTIGSLQSFLMVFLGFVAGPVYDLGYSRQQLWLGSLLIVLGTVAQSFSTKLWQLLLSQGVVIGIGMGCLAVLGVALPSLWFDRNLPLANGVAASGSGVGGLILPVVFRNLQSAVGFSWAVRTVALICLVTMGIAVMALETPKVSTKRRAFVDRSVTHDMPYLAFLAACVFVLLGIYTPFVYIQSFALDNGIVSAGLATYILAILNASSIFGRIVPNFFAAQVGAMNMSVMATATLCLSAFCFMAAQNSAGLITLAVIYGFVVGTFFALQPTIFVRLTPDPTYIGTRFGMAFTVMSFALLFGPPIAGALRREFGYDGAWGWAGATLAIGILFLALSRGLAKGWSLNSRV</sequence>
<dbReference type="Gene3D" id="1.20.1250.20">
    <property type="entry name" value="MFS general substrate transporter like domains"/>
    <property type="match status" value="1"/>
</dbReference>
<feature type="transmembrane region" description="Helical" evidence="4">
    <location>
        <begin position="185"/>
        <end position="205"/>
    </location>
</feature>
<feature type="domain" description="Major facilitator superfamily (MFS) profile" evidence="5">
    <location>
        <begin position="25"/>
        <end position="407"/>
    </location>
</feature>
<comment type="caution">
    <text evidence="6">The sequence shown here is derived from an EMBL/GenBank/DDBJ whole genome shotgun (WGS) entry which is preliminary data.</text>
</comment>
<reference evidence="6 7" key="1">
    <citation type="submission" date="2018-10" db="EMBL/GenBank/DDBJ databases">
        <title>Genome sequence of Verticillium nonalfalfae VnAa140.</title>
        <authorList>
            <person name="Stajich J.E."/>
            <person name="Kasson M.T."/>
        </authorList>
    </citation>
    <scope>NUCLEOTIDE SEQUENCE [LARGE SCALE GENOMIC DNA]</scope>
    <source>
        <strain evidence="6 7">VnAa140</strain>
    </source>
</reference>
<dbReference type="GeneID" id="39608323"/>
<dbReference type="EMBL" id="RBVV01000026">
    <property type="protein sequence ID" value="RNJ58551.1"/>
    <property type="molecule type" value="Genomic_DNA"/>
</dbReference>
<feature type="transmembrane region" description="Helical" evidence="4">
    <location>
        <begin position="258"/>
        <end position="277"/>
    </location>
</feature>
<keyword evidence="7" id="KW-1185">Reference proteome</keyword>
<feature type="transmembrane region" description="Helical" evidence="4">
    <location>
        <begin position="98"/>
        <end position="115"/>
    </location>
</feature>
<organism evidence="6 7">
    <name type="scientific">Verticillium nonalfalfae</name>
    <dbReference type="NCBI Taxonomy" id="1051616"/>
    <lineage>
        <taxon>Eukaryota</taxon>
        <taxon>Fungi</taxon>
        <taxon>Dikarya</taxon>
        <taxon>Ascomycota</taxon>
        <taxon>Pezizomycotina</taxon>
        <taxon>Sordariomycetes</taxon>
        <taxon>Hypocreomycetidae</taxon>
        <taxon>Glomerellales</taxon>
        <taxon>Plectosphaerellaceae</taxon>
        <taxon>Verticillium</taxon>
    </lineage>
</organism>
<dbReference type="PROSITE" id="PS50850">
    <property type="entry name" value="MFS"/>
    <property type="match status" value="1"/>
</dbReference>
<comment type="similarity">
    <text evidence="2">Belongs to the major facilitator superfamily. Monocarboxylate porter (TC 2.A.1.13) family.</text>
</comment>
<feature type="transmembrane region" description="Helical" evidence="4">
    <location>
        <begin position="154"/>
        <end position="173"/>
    </location>
</feature>
<evidence type="ECO:0000313" key="6">
    <source>
        <dbReference type="EMBL" id="RNJ58551.1"/>
    </source>
</evidence>
<name>A0A3M9YEP6_9PEZI</name>
<feature type="region of interest" description="Disordered" evidence="3">
    <location>
        <begin position="1"/>
        <end position="21"/>
    </location>
</feature>